<feature type="compositionally biased region" description="Polar residues" evidence="1">
    <location>
        <begin position="1"/>
        <end position="10"/>
    </location>
</feature>
<proteinExistence type="predicted"/>
<evidence type="ECO:0000313" key="2">
    <source>
        <dbReference type="EMBL" id="XDU95966.1"/>
    </source>
</evidence>
<evidence type="ECO:0000256" key="1">
    <source>
        <dbReference type="SAM" id="MobiDB-lite"/>
    </source>
</evidence>
<accession>A0AB39W635</accession>
<dbReference type="RefSeq" id="WP_369753339.1">
    <property type="nucleotide sequence ID" value="NZ_CP165625.1"/>
</dbReference>
<protein>
    <submittedName>
        <fullName evidence="2">Uncharacterized protein</fullName>
    </submittedName>
</protein>
<organism evidence="2">
    <name type="scientific">Flavobacterium sp. WC2409</name>
    <dbReference type="NCBI Taxonomy" id="3234139"/>
    <lineage>
        <taxon>Bacteria</taxon>
        <taxon>Pseudomonadati</taxon>
        <taxon>Bacteroidota</taxon>
        <taxon>Flavobacteriia</taxon>
        <taxon>Flavobacteriales</taxon>
        <taxon>Flavobacteriaceae</taxon>
        <taxon>Flavobacterium</taxon>
    </lineage>
</organism>
<reference evidence="2" key="1">
    <citation type="submission" date="2024-07" db="EMBL/GenBank/DDBJ databases">
        <authorList>
            <person name="Biller S.J."/>
        </authorList>
    </citation>
    <scope>NUCLEOTIDE SEQUENCE</scope>
    <source>
        <strain evidence="2">WC2409</strain>
    </source>
</reference>
<dbReference type="EMBL" id="CP165625">
    <property type="protein sequence ID" value="XDU95966.1"/>
    <property type="molecule type" value="Genomic_DNA"/>
</dbReference>
<sequence length="95" mass="10632">MAFKSNNKLSTGRPKGAVNKTTAETKELLQKIVSKELEGIAERLEKLDNKERIDAVIKLLPYIVPRQTEIAVDNKLNQFTPINVNLIEDGSANKQ</sequence>
<feature type="region of interest" description="Disordered" evidence="1">
    <location>
        <begin position="1"/>
        <end position="21"/>
    </location>
</feature>
<name>A0AB39W635_9FLAO</name>
<dbReference type="AlphaFoldDB" id="A0AB39W635"/>
<gene>
    <name evidence="2" type="ORF">AB3G34_02315</name>
</gene>